<dbReference type="InterPro" id="IPR003657">
    <property type="entry name" value="WRKY_dom"/>
</dbReference>
<dbReference type="SUPFAM" id="SSF118290">
    <property type="entry name" value="WRKY DNA-binding domain"/>
    <property type="match status" value="1"/>
</dbReference>
<proteinExistence type="predicted"/>
<dbReference type="OMA" id="KICKLAW"/>
<evidence type="ECO:0000256" key="1">
    <source>
        <dbReference type="ARBA" id="ARBA00004123"/>
    </source>
</evidence>
<dbReference type="EMBL" id="LT554852">
    <property type="protein sequence ID" value="SAM07731.1"/>
    <property type="molecule type" value="Genomic_DNA"/>
</dbReference>
<dbReference type="InParanoid" id="A0A163MR28"/>
<dbReference type="Gene3D" id="2.20.25.80">
    <property type="entry name" value="WRKY domain"/>
    <property type="match status" value="1"/>
</dbReference>
<dbReference type="GO" id="GO:0043565">
    <property type="term" value="F:sequence-specific DNA binding"/>
    <property type="evidence" value="ECO:0007669"/>
    <property type="project" value="InterPro"/>
</dbReference>
<feature type="domain" description="WRKY" evidence="6">
    <location>
        <begin position="192"/>
        <end position="234"/>
    </location>
</feature>
<reference evidence="7" key="1">
    <citation type="submission" date="2016-04" db="EMBL/GenBank/DDBJ databases">
        <authorList>
            <person name="Evans L.H."/>
            <person name="Alamgir A."/>
            <person name="Owens N."/>
            <person name="Weber N.D."/>
            <person name="Virtaneva K."/>
            <person name="Barbian K."/>
            <person name="Babar A."/>
            <person name="Rosenke K."/>
        </authorList>
    </citation>
    <scope>NUCLEOTIDE SEQUENCE [LARGE SCALE GENOMIC DNA]</scope>
    <source>
        <strain evidence="7">CBS 101.48</strain>
    </source>
</reference>
<keyword evidence="2" id="KW-0805">Transcription regulation</keyword>
<dbReference type="Pfam" id="PF03106">
    <property type="entry name" value="WRKY"/>
    <property type="match status" value="1"/>
</dbReference>
<gene>
    <name evidence="7" type="primary">ABSGL_13388.1 scaffold 14161</name>
</gene>
<evidence type="ECO:0000256" key="4">
    <source>
        <dbReference type="ARBA" id="ARBA00023163"/>
    </source>
</evidence>
<evidence type="ECO:0000313" key="8">
    <source>
        <dbReference type="Proteomes" id="UP000078561"/>
    </source>
</evidence>
<comment type="subcellular location">
    <subcellularLocation>
        <location evidence="1">Nucleus</location>
    </subcellularLocation>
</comment>
<dbReference type="OrthoDB" id="2362414at2759"/>
<evidence type="ECO:0000259" key="6">
    <source>
        <dbReference type="PROSITE" id="PS50811"/>
    </source>
</evidence>
<name>A0A163MR28_ABSGL</name>
<dbReference type="Proteomes" id="UP000078561">
    <property type="component" value="Unassembled WGS sequence"/>
</dbReference>
<keyword evidence="3" id="KW-0238">DNA-binding</keyword>
<dbReference type="PROSITE" id="PS50811">
    <property type="entry name" value="WRKY"/>
    <property type="match status" value="1"/>
</dbReference>
<sequence length="284" mass="32468">MDFCQSEPGFISTALSTYSSNHDATCSKDHDHSPLVMVTGTEEYHEGALYHPTSNPFTSISDTELAPTPSCDLQQILFYYRSQPDLLQLILESKLQEDRRRSEEARLRAKELDWLLLQQSIHHLIYTQDQQPTLTKRRRGSSLHIDSAEDQVGLFQRMASSVPVDDTLLPQPEQKPSRKRREMQAITMMVETRDPIYVDGYFWRNNGNTIQKKTGNKSVYFKCSNSAKGCPVNKTSTYFHETGDYVIKYRGDHLPECSKICKLAWVDTDSLLDATITTTNLMDS</sequence>
<evidence type="ECO:0000256" key="3">
    <source>
        <dbReference type="ARBA" id="ARBA00023125"/>
    </source>
</evidence>
<dbReference type="AlphaFoldDB" id="A0A163MR28"/>
<keyword evidence="5" id="KW-0539">Nucleus</keyword>
<dbReference type="GO" id="GO:0003700">
    <property type="term" value="F:DNA-binding transcription factor activity"/>
    <property type="evidence" value="ECO:0007669"/>
    <property type="project" value="InterPro"/>
</dbReference>
<protein>
    <recommendedName>
        <fullName evidence="6">WRKY domain-containing protein</fullName>
    </recommendedName>
</protein>
<keyword evidence="8" id="KW-1185">Reference proteome</keyword>
<dbReference type="InterPro" id="IPR036576">
    <property type="entry name" value="WRKY_dom_sf"/>
</dbReference>
<dbReference type="GO" id="GO:0005634">
    <property type="term" value="C:nucleus"/>
    <property type="evidence" value="ECO:0007669"/>
    <property type="project" value="UniProtKB-SubCell"/>
</dbReference>
<evidence type="ECO:0000313" key="7">
    <source>
        <dbReference type="EMBL" id="SAM07731.1"/>
    </source>
</evidence>
<keyword evidence="4" id="KW-0804">Transcription</keyword>
<organism evidence="7">
    <name type="scientific">Absidia glauca</name>
    <name type="common">Pin mould</name>
    <dbReference type="NCBI Taxonomy" id="4829"/>
    <lineage>
        <taxon>Eukaryota</taxon>
        <taxon>Fungi</taxon>
        <taxon>Fungi incertae sedis</taxon>
        <taxon>Mucoromycota</taxon>
        <taxon>Mucoromycotina</taxon>
        <taxon>Mucoromycetes</taxon>
        <taxon>Mucorales</taxon>
        <taxon>Cunninghamellaceae</taxon>
        <taxon>Absidia</taxon>
    </lineage>
</organism>
<evidence type="ECO:0000256" key="5">
    <source>
        <dbReference type="ARBA" id="ARBA00023242"/>
    </source>
</evidence>
<accession>A0A163MR28</accession>
<evidence type="ECO:0000256" key="2">
    <source>
        <dbReference type="ARBA" id="ARBA00023015"/>
    </source>
</evidence>